<feature type="domain" description="DUF4158" evidence="2">
    <location>
        <begin position="2"/>
        <end position="70"/>
    </location>
</feature>
<dbReference type="InterPro" id="IPR025296">
    <property type="entry name" value="DUF4158"/>
</dbReference>
<evidence type="ECO:0000313" key="4">
    <source>
        <dbReference type="Proteomes" id="UP000190637"/>
    </source>
</evidence>
<dbReference type="AlphaFoldDB" id="A0A1T4PG55"/>
<organism evidence="3 4">
    <name type="scientific">Marinactinospora thermotolerans DSM 45154</name>
    <dbReference type="NCBI Taxonomy" id="1122192"/>
    <lineage>
        <taxon>Bacteria</taxon>
        <taxon>Bacillati</taxon>
        <taxon>Actinomycetota</taxon>
        <taxon>Actinomycetes</taxon>
        <taxon>Streptosporangiales</taxon>
        <taxon>Nocardiopsidaceae</taxon>
        <taxon>Marinactinospora</taxon>
    </lineage>
</organism>
<dbReference type="EMBL" id="FUWS01000004">
    <property type="protein sequence ID" value="SJZ89778.1"/>
    <property type="molecule type" value="Genomic_DNA"/>
</dbReference>
<keyword evidence="4" id="KW-1185">Reference proteome</keyword>
<accession>A0A1T4PG55</accession>
<evidence type="ECO:0000256" key="1">
    <source>
        <dbReference type="SAM" id="MobiDB-lite"/>
    </source>
</evidence>
<sequence length="144" mass="16020">MTTARFVGRFLFDPVDVPTEVVDYLATRLQIADASAAKVDAEQRQTPFDHQEEVGKAHGLRHFAEAEFAAWVDTGHRGRRGRPTRLFAPMPVDLRPRPYEGGAIPRPGERGVGSAVAAWFPRRTSRRASRVDRPAPSGQPILKH</sequence>
<dbReference type="Pfam" id="PF13700">
    <property type="entry name" value="DUF4158"/>
    <property type="match status" value="1"/>
</dbReference>
<reference evidence="3 4" key="1">
    <citation type="submission" date="2017-02" db="EMBL/GenBank/DDBJ databases">
        <authorList>
            <person name="Peterson S.W."/>
        </authorList>
    </citation>
    <scope>NUCLEOTIDE SEQUENCE [LARGE SCALE GENOMIC DNA]</scope>
    <source>
        <strain evidence="3 4">DSM 45154</strain>
    </source>
</reference>
<feature type="region of interest" description="Disordered" evidence="1">
    <location>
        <begin position="79"/>
        <end position="144"/>
    </location>
</feature>
<dbReference type="Proteomes" id="UP000190637">
    <property type="component" value="Unassembled WGS sequence"/>
</dbReference>
<proteinExistence type="predicted"/>
<evidence type="ECO:0000259" key="2">
    <source>
        <dbReference type="Pfam" id="PF13700"/>
    </source>
</evidence>
<evidence type="ECO:0000313" key="3">
    <source>
        <dbReference type="EMBL" id="SJZ89778.1"/>
    </source>
</evidence>
<name>A0A1T4PG55_9ACTN</name>
<dbReference type="STRING" id="1122192.SAMN02745673_01768"/>
<gene>
    <name evidence="3" type="ORF">SAMN02745673_01768</name>
</gene>
<protein>
    <recommendedName>
        <fullName evidence="2">DUF4158 domain-containing protein</fullName>
    </recommendedName>
</protein>